<comment type="similarity">
    <text evidence="11">Belongs to the amiloride-sensitive sodium channel (TC 1.A.6) family.</text>
</comment>
<dbReference type="GO" id="GO:0005886">
    <property type="term" value="C:plasma membrane"/>
    <property type="evidence" value="ECO:0007669"/>
    <property type="project" value="TreeGrafter"/>
</dbReference>
<evidence type="ECO:0000256" key="9">
    <source>
        <dbReference type="ARBA" id="ARBA00023201"/>
    </source>
</evidence>
<dbReference type="InterPro" id="IPR001873">
    <property type="entry name" value="ENaC"/>
</dbReference>
<keyword evidence="9 11" id="KW-0739">Sodium transport</keyword>
<proteinExistence type="inferred from homology"/>
<keyword evidence="5 12" id="KW-1133">Transmembrane helix</keyword>
<dbReference type="PANTHER" id="PTHR11690">
    <property type="entry name" value="AMILORIDE-SENSITIVE SODIUM CHANNEL-RELATED"/>
    <property type="match status" value="1"/>
</dbReference>
<dbReference type="Pfam" id="PF00858">
    <property type="entry name" value="ASC"/>
    <property type="match status" value="1"/>
</dbReference>
<protein>
    <recommendedName>
        <fullName evidence="15">FMRFamide-activated amiloride-sensitive sodium channel</fullName>
    </recommendedName>
</protein>
<keyword evidence="4 11" id="KW-0812">Transmembrane</keyword>
<keyword evidence="8 12" id="KW-0472">Membrane</keyword>
<reference evidence="13" key="1">
    <citation type="submission" date="2019-08" db="EMBL/GenBank/DDBJ databases">
        <title>The improved chromosome-level genome for the pearl oyster Pinctada fucata martensii using PacBio sequencing and Hi-C.</title>
        <authorList>
            <person name="Zheng Z."/>
        </authorList>
    </citation>
    <scope>NUCLEOTIDE SEQUENCE</scope>
    <source>
        <strain evidence="13">ZZ-2019</strain>
        <tissue evidence="13">Adductor muscle</tissue>
    </source>
</reference>
<evidence type="ECO:0000256" key="11">
    <source>
        <dbReference type="RuleBase" id="RU000679"/>
    </source>
</evidence>
<dbReference type="PANTHER" id="PTHR11690:SF248">
    <property type="entry name" value="PICKPOCKET 17, ISOFORM A"/>
    <property type="match status" value="1"/>
</dbReference>
<evidence type="ECO:0000256" key="10">
    <source>
        <dbReference type="ARBA" id="ARBA00023303"/>
    </source>
</evidence>
<comment type="caution">
    <text evidence="13">The sequence shown here is derived from an EMBL/GenBank/DDBJ whole genome shotgun (WGS) entry which is preliminary data.</text>
</comment>
<evidence type="ECO:0000256" key="1">
    <source>
        <dbReference type="ARBA" id="ARBA00004141"/>
    </source>
</evidence>
<name>A0AA89C0Y8_PINIB</name>
<feature type="transmembrane region" description="Helical" evidence="12">
    <location>
        <begin position="58"/>
        <end position="79"/>
    </location>
</feature>
<gene>
    <name evidence="13" type="ORF">FSP39_023507</name>
</gene>
<dbReference type="GO" id="GO:0015280">
    <property type="term" value="F:ligand-gated sodium channel activity"/>
    <property type="evidence" value="ECO:0007669"/>
    <property type="project" value="TreeGrafter"/>
</dbReference>
<evidence type="ECO:0000256" key="12">
    <source>
        <dbReference type="SAM" id="Phobius"/>
    </source>
</evidence>
<evidence type="ECO:0000256" key="4">
    <source>
        <dbReference type="ARBA" id="ARBA00022692"/>
    </source>
</evidence>
<evidence type="ECO:0008006" key="15">
    <source>
        <dbReference type="Google" id="ProtNLM"/>
    </source>
</evidence>
<organism evidence="13 14">
    <name type="scientific">Pinctada imbricata</name>
    <name type="common">Atlantic pearl-oyster</name>
    <name type="synonym">Pinctada martensii</name>
    <dbReference type="NCBI Taxonomy" id="66713"/>
    <lineage>
        <taxon>Eukaryota</taxon>
        <taxon>Metazoa</taxon>
        <taxon>Spiralia</taxon>
        <taxon>Lophotrochozoa</taxon>
        <taxon>Mollusca</taxon>
        <taxon>Bivalvia</taxon>
        <taxon>Autobranchia</taxon>
        <taxon>Pteriomorphia</taxon>
        <taxon>Pterioida</taxon>
        <taxon>Pterioidea</taxon>
        <taxon>Pteriidae</taxon>
        <taxon>Pinctada</taxon>
    </lineage>
</organism>
<comment type="subcellular location">
    <subcellularLocation>
        <location evidence="1">Membrane</location>
        <topology evidence="1">Multi-pass membrane protein</topology>
    </subcellularLocation>
</comment>
<evidence type="ECO:0000256" key="3">
    <source>
        <dbReference type="ARBA" id="ARBA00022461"/>
    </source>
</evidence>
<dbReference type="Proteomes" id="UP001186944">
    <property type="component" value="Unassembled WGS sequence"/>
</dbReference>
<keyword evidence="3 11" id="KW-0894">Sodium channel</keyword>
<dbReference type="EMBL" id="VSWD01000005">
    <property type="protein sequence ID" value="KAK3103995.1"/>
    <property type="molecule type" value="Genomic_DNA"/>
</dbReference>
<keyword evidence="2 11" id="KW-0813">Transport</keyword>
<dbReference type="Gene3D" id="2.60.470.10">
    <property type="entry name" value="Acid-sensing ion channels like domains"/>
    <property type="match status" value="1"/>
</dbReference>
<keyword evidence="10 11" id="KW-0407">Ion channel</keyword>
<evidence type="ECO:0000256" key="6">
    <source>
        <dbReference type="ARBA" id="ARBA00023053"/>
    </source>
</evidence>
<evidence type="ECO:0000313" key="13">
    <source>
        <dbReference type="EMBL" id="KAK3103995.1"/>
    </source>
</evidence>
<sequence length="614" mass="70651">MKFPHFGKFAYNSDQHRMVKQSKRTKRTALAIIAELGSESNAHGLAKIATSIKTKRKVTWALLVIIGFTAATLQLSLLVRKYLDFQVVEVSEMKEGMPVEFPSVTICNTHAQSLSKLKEKILQNKVYEHWFNFLRNANFGKLKTRLESTQAFYENLLEDARAISHDLNDTLLYCRFNQQPCYASNFTKYFDAKNYYNCFTFNSYTNYGKKYMHATGPQNGLSLIIALDNDDPPPGAFGIYNFNDNIAHSAGIRVQVHAPNTMPSPVDHGFDIPPGYSSSVGLKTVLNSRLSNPHGNCTKHMLTGRDTYRNTIFSCLLMCKQRIVEKKCGCKSSGLPDTGSNMSYCGTIHDWKDLYGEMVRKRELNMHSGQKTSLYIKDLECEEENLHHLSNDRSYEANCKCFQPCKETTYQKSLSLSYWPLEFYQYDALTKLYGSKIDQTFMKEAYVYLNDSIKKYEDLYYKSSTEEERKELLQKSMNWTERQKLLRSTELIHQNLLRVNIYFEDLSVVEFKQMPAYELADLFADIGGTLGLWMGISVLTIMELVELLIRLVMLLFNAETKIPDPDDPVTNGMLEHTDMFQHDNYDHYNHPEFKGFEKNDYGRTADTIPSDSPV</sequence>
<dbReference type="AlphaFoldDB" id="A0AA89C0Y8"/>
<evidence type="ECO:0000256" key="8">
    <source>
        <dbReference type="ARBA" id="ARBA00023136"/>
    </source>
</evidence>
<evidence type="ECO:0000256" key="5">
    <source>
        <dbReference type="ARBA" id="ARBA00022989"/>
    </source>
</evidence>
<keyword evidence="6" id="KW-0915">Sodium</keyword>
<dbReference type="Gene3D" id="1.10.287.770">
    <property type="entry name" value="YojJ-like"/>
    <property type="match status" value="1"/>
</dbReference>
<dbReference type="PRINTS" id="PR01078">
    <property type="entry name" value="AMINACHANNEL"/>
</dbReference>
<evidence type="ECO:0000256" key="2">
    <source>
        <dbReference type="ARBA" id="ARBA00022448"/>
    </source>
</evidence>
<accession>A0AA89C0Y8</accession>
<evidence type="ECO:0000256" key="7">
    <source>
        <dbReference type="ARBA" id="ARBA00023065"/>
    </source>
</evidence>
<keyword evidence="7 11" id="KW-0406">Ion transport</keyword>
<evidence type="ECO:0000313" key="14">
    <source>
        <dbReference type="Proteomes" id="UP001186944"/>
    </source>
</evidence>
<keyword evidence="14" id="KW-1185">Reference proteome</keyword>